<reference evidence="2 3" key="1">
    <citation type="submission" date="2014-04" db="EMBL/GenBank/DDBJ databases">
        <title>Genome evolution of avian class.</title>
        <authorList>
            <person name="Zhang G."/>
            <person name="Li C."/>
        </authorList>
    </citation>
    <scope>NUCLEOTIDE SEQUENCE [LARGE SCALE GENOMIC DNA]</scope>
    <source>
        <strain evidence="2">BGI_N326</strain>
    </source>
</reference>
<dbReference type="AlphaFoldDB" id="A0A093IR74"/>
<evidence type="ECO:0000313" key="3">
    <source>
        <dbReference type="Proteomes" id="UP000054232"/>
    </source>
</evidence>
<dbReference type="EMBL" id="KK562197">
    <property type="protein sequence ID" value="KFW02097.1"/>
    <property type="molecule type" value="Genomic_DNA"/>
</dbReference>
<evidence type="ECO:0000256" key="1">
    <source>
        <dbReference type="SAM" id="Coils"/>
    </source>
</evidence>
<accession>A0A093IR74</accession>
<feature type="non-terminal residue" evidence="2">
    <location>
        <position position="1"/>
    </location>
</feature>
<evidence type="ECO:0000313" key="2">
    <source>
        <dbReference type="EMBL" id="KFW02097.1"/>
    </source>
</evidence>
<name>A0A093IR74_EURHL</name>
<sequence length="47" mass="5512">QIFQCDKSSLSKENLEIRKLQEQNASLRVAVAQMRREMETLDEQMVS</sequence>
<gene>
    <name evidence="2" type="ORF">N326_08063</name>
</gene>
<protein>
    <recommendedName>
        <fullName evidence="4">Coiled-coil domain-containing protein 57</fullName>
    </recommendedName>
</protein>
<proteinExistence type="predicted"/>
<dbReference type="Proteomes" id="UP000054232">
    <property type="component" value="Unassembled WGS sequence"/>
</dbReference>
<organism evidence="2 3">
    <name type="scientific">Eurypyga helias</name>
    <name type="common">Sunbittern</name>
    <name type="synonym">Ardea helias</name>
    <dbReference type="NCBI Taxonomy" id="54383"/>
    <lineage>
        <taxon>Eukaryota</taxon>
        <taxon>Metazoa</taxon>
        <taxon>Chordata</taxon>
        <taxon>Craniata</taxon>
        <taxon>Vertebrata</taxon>
        <taxon>Euteleostomi</taxon>
        <taxon>Archelosauria</taxon>
        <taxon>Archosauria</taxon>
        <taxon>Dinosauria</taxon>
        <taxon>Saurischia</taxon>
        <taxon>Theropoda</taxon>
        <taxon>Coelurosauria</taxon>
        <taxon>Aves</taxon>
        <taxon>Neognathae</taxon>
        <taxon>Neoaves</taxon>
        <taxon>Phaethontimorphae</taxon>
        <taxon>Eurypygiformes</taxon>
        <taxon>Eurypygidae</taxon>
        <taxon>Eurypyga</taxon>
    </lineage>
</organism>
<feature type="coiled-coil region" evidence="1">
    <location>
        <begin position="10"/>
        <end position="44"/>
    </location>
</feature>
<keyword evidence="1" id="KW-0175">Coiled coil</keyword>
<evidence type="ECO:0008006" key="4">
    <source>
        <dbReference type="Google" id="ProtNLM"/>
    </source>
</evidence>
<keyword evidence="3" id="KW-1185">Reference proteome</keyword>
<feature type="non-terminal residue" evidence="2">
    <location>
        <position position="47"/>
    </location>
</feature>